<keyword evidence="3" id="KW-1185">Reference proteome</keyword>
<gene>
    <name evidence="2" type="ORF">ACFQNF_17920</name>
</gene>
<name>A0ABW2R1D4_9NEIS</name>
<dbReference type="EMBL" id="JBHTBQ010000044">
    <property type="protein sequence ID" value="MFC7421741.1"/>
    <property type="molecule type" value="Genomic_DNA"/>
</dbReference>
<dbReference type="Proteomes" id="UP001596473">
    <property type="component" value="Unassembled WGS sequence"/>
</dbReference>
<protein>
    <recommendedName>
        <fullName evidence="4">DUF5666 domain-containing protein</fullName>
    </recommendedName>
</protein>
<dbReference type="RefSeq" id="WP_380189289.1">
    <property type="nucleotide sequence ID" value="NZ_JBHTBQ010000044.1"/>
</dbReference>
<feature type="chain" id="PRO_5045497050" description="DUF5666 domain-containing protein" evidence="1">
    <location>
        <begin position="24"/>
        <end position="204"/>
    </location>
</feature>
<evidence type="ECO:0000313" key="2">
    <source>
        <dbReference type="EMBL" id="MFC7421741.1"/>
    </source>
</evidence>
<evidence type="ECO:0008006" key="4">
    <source>
        <dbReference type="Google" id="ProtNLM"/>
    </source>
</evidence>
<reference evidence="3" key="1">
    <citation type="journal article" date="2019" name="Int. J. Syst. Evol. Microbiol.">
        <title>The Global Catalogue of Microorganisms (GCM) 10K type strain sequencing project: providing services to taxonomists for standard genome sequencing and annotation.</title>
        <authorList>
            <consortium name="The Broad Institute Genomics Platform"/>
            <consortium name="The Broad Institute Genome Sequencing Center for Infectious Disease"/>
            <person name="Wu L."/>
            <person name="Ma J."/>
        </authorList>
    </citation>
    <scope>NUCLEOTIDE SEQUENCE [LARGE SCALE GENOMIC DNA]</scope>
    <source>
        <strain evidence="3">CCUG 62945</strain>
    </source>
</reference>
<organism evidence="2 3">
    <name type="scientific">Iodobacter arcticus</name>
    <dbReference type="NCBI Taxonomy" id="590593"/>
    <lineage>
        <taxon>Bacteria</taxon>
        <taxon>Pseudomonadati</taxon>
        <taxon>Pseudomonadota</taxon>
        <taxon>Betaproteobacteria</taxon>
        <taxon>Neisseriales</taxon>
        <taxon>Chitinibacteraceae</taxon>
        <taxon>Iodobacter</taxon>
    </lineage>
</organism>
<accession>A0ABW2R1D4</accession>
<feature type="signal peptide" evidence="1">
    <location>
        <begin position="1"/>
        <end position="23"/>
    </location>
</feature>
<evidence type="ECO:0000256" key="1">
    <source>
        <dbReference type="SAM" id="SignalP"/>
    </source>
</evidence>
<sequence>MAMSSRFAGAVLSYLFLCCSAFAADNVSRPTRGTIESVNGNSVQIITRQGKKLDVKLTNQTKINSITKAKISDIKANSFIGTAAAPQADGTLKALEVHVFSPSLRGNGEGFNPFESADGKINTMTNGTVGKLVNNNGRTLTIKFNNAEKTVIIPDDVPVVLITPSDRSVLMPGVKVILFFMKDDKGQSVIRAISAGKDGITPPM</sequence>
<keyword evidence="1" id="KW-0732">Signal</keyword>
<proteinExistence type="predicted"/>
<evidence type="ECO:0000313" key="3">
    <source>
        <dbReference type="Proteomes" id="UP001596473"/>
    </source>
</evidence>
<comment type="caution">
    <text evidence="2">The sequence shown here is derived from an EMBL/GenBank/DDBJ whole genome shotgun (WGS) entry which is preliminary data.</text>
</comment>